<dbReference type="Proteomes" id="UP000714275">
    <property type="component" value="Unassembled WGS sequence"/>
</dbReference>
<proteinExistence type="inferred from homology"/>
<dbReference type="Gene3D" id="3.40.50.1460">
    <property type="match status" value="1"/>
</dbReference>
<name>A0A9P7D2M2_9AGAM</name>
<dbReference type="GO" id="GO:0004197">
    <property type="term" value="F:cysteine-type endopeptidase activity"/>
    <property type="evidence" value="ECO:0007669"/>
    <property type="project" value="InterPro"/>
</dbReference>
<evidence type="ECO:0000313" key="3">
    <source>
        <dbReference type="EMBL" id="KAG1776853.1"/>
    </source>
</evidence>
<sequence>MANSTNAGNKKALLIAVRSVNKKGFLPLQHAHEDAESLKCLLIDKFNYPEANVVLMKHDVKVPKHLWPSRNNILEQITKMVTNASANDQFFFYYSGHGNQVTCKHHTETDGKDEVIYAYTGRYIIDNKLRKALVDPLPPGSTLFALWDSCHSETILDLDHYKCNKLLSGDAVRTRRKPFTGRFLPDFVSRPRTLPQQPLPRGRAGNPSLTLNSILMRPQSPSSWLPRMFIDNSPSVLRRVLSPVSWFKCTGDCQKMKPEEQDAAHVVSLSACRDNEYAYDDNETHSTVTRFFIECVSQDPKPSLFTLLTHIKFGFHFLHDYS</sequence>
<comment type="caution">
    <text evidence="3">The sequence shown here is derived from an EMBL/GenBank/DDBJ whole genome shotgun (WGS) entry which is preliminary data.</text>
</comment>
<gene>
    <name evidence="3" type="ORF">EV702DRAFT_315660</name>
</gene>
<dbReference type="OrthoDB" id="3223806at2759"/>
<evidence type="ECO:0000313" key="4">
    <source>
        <dbReference type="Proteomes" id="UP000714275"/>
    </source>
</evidence>
<dbReference type="GO" id="GO:0005737">
    <property type="term" value="C:cytoplasm"/>
    <property type="evidence" value="ECO:0007669"/>
    <property type="project" value="TreeGrafter"/>
</dbReference>
<dbReference type="InterPro" id="IPR050452">
    <property type="entry name" value="Metacaspase"/>
</dbReference>
<reference evidence="3" key="1">
    <citation type="journal article" date="2020" name="New Phytol.">
        <title>Comparative genomics reveals dynamic genome evolution in host specialist ectomycorrhizal fungi.</title>
        <authorList>
            <person name="Lofgren L.A."/>
            <person name="Nguyen N.H."/>
            <person name="Vilgalys R."/>
            <person name="Ruytinx J."/>
            <person name="Liao H.L."/>
            <person name="Branco S."/>
            <person name="Kuo A."/>
            <person name="LaButti K."/>
            <person name="Lipzen A."/>
            <person name="Andreopoulos W."/>
            <person name="Pangilinan J."/>
            <person name="Riley R."/>
            <person name="Hundley H."/>
            <person name="Na H."/>
            <person name="Barry K."/>
            <person name="Grigoriev I.V."/>
            <person name="Stajich J.E."/>
            <person name="Kennedy P.G."/>
        </authorList>
    </citation>
    <scope>NUCLEOTIDE SEQUENCE</scope>
    <source>
        <strain evidence="3">DOB743</strain>
    </source>
</reference>
<evidence type="ECO:0000259" key="2">
    <source>
        <dbReference type="Pfam" id="PF00656"/>
    </source>
</evidence>
<dbReference type="InterPro" id="IPR011600">
    <property type="entry name" value="Pept_C14_caspase"/>
</dbReference>
<dbReference type="PANTHER" id="PTHR48104:SF30">
    <property type="entry name" value="METACASPASE-1"/>
    <property type="match status" value="1"/>
</dbReference>
<keyword evidence="4" id="KW-1185">Reference proteome</keyword>
<organism evidence="3 4">
    <name type="scientific">Suillus placidus</name>
    <dbReference type="NCBI Taxonomy" id="48579"/>
    <lineage>
        <taxon>Eukaryota</taxon>
        <taxon>Fungi</taxon>
        <taxon>Dikarya</taxon>
        <taxon>Basidiomycota</taxon>
        <taxon>Agaricomycotina</taxon>
        <taxon>Agaricomycetes</taxon>
        <taxon>Agaricomycetidae</taxon>
        <taxon>Boletales</taxon>
        <taxon>Suillineae</taxon>
        <taxon>Suillaceae</taxon>
        <taxon>Suillus</taxon>
    </lineage>
</organism>
<evidence type="ECO:0000256" key="1">
    <source>
        <dbReference type="ARBA" id="ARBA00009005"/>
    </source>
</evidence>
<accession>A0A9P7D2M2</accession>
<protein>
    <submittedName>
        <fullName evidence="3">Peptidase C14, caspase domain-containing protein</fullName>
    </submittedName>
</protein>
<dbReference type="AlphaFoldDB" id="A0A9P7D2M2"/>
<dbReference type="EMBL" id="JABBWD010000024">
    <property type="protein sequence ID" value="KAG1776853.1"/>
    <property type="molecule type" value="Genomic_DNA"/>
</dbReference>
<dbReference type="GO" id="GO:0006508">
    <property type="term" value="P:proteolysis"/>
    <property type="evidence" value="ECO:0007669"/>
    <property type="project" value="InterPro"/>
</dbReference>
<comment type="similarity">
    <text evidence="1">Belongs to the peptidase C14B family.</text>
</comment>
<dbReference type="PANTHER" id="PTHR48104">
    <property type="entry name" value="METACASPASE-4"/>
    <property type="match status" value="1"/>
</dbReference>
<dbReference type="Pfam" id="PF00656">
    <property type="entry name" value="Peptidase_C14"/>
    <property type="match status" value="1"/>
</dbReference>
<feature type="domain" description="Peptidase C14 caspase" evidence="2">
    <location>
        <begin position="10"/>
        <end position="313"/>
    </location>
</feature>